<dbReference type="InterPro" id="IPR053137">
    <property type="entry name" value="NLR-like"/>
</dbReference>
<dbReference type="Pfam" id="PF01048">
    <property type="entry name" value="PNP_UDP_1"/>
    <property type="match status" value="1"/>
</dbReference>
<evidence type="ECO:0000259" key="3">
    <source>
        <dbReference type="Pfam" id="PF01048"/>
    </source>
</evidence>
<dbReference type="PANTHER" id="PTHR46082:SF6">
    <property type="entry name" value="AAA+ ATPASE DOMAIN-CONTAINING PROTEIN-RELATED"/>
    <property type="match status" value="1"/>
</dbReference>
<dbReference type="EMBL" id="LFRF01000018">
    <property type="protein sequence ID" value="KND89490.1"/>
    <property type="molecule type" value="Genomic_DNA"/>
</dbReference>
<evidence type="ECO:0000313" key="5">
    <source>
        <dbReference type="Proteomes" id="UP000036947"/>
    </source>
</evidence>
<reference evidence="4 5" key="1">
    <citation type="journal article" date="2015" name="BMC Genomics">
        <title>The genome of the truffle-parasite Tolypocladium ophioglossoides and the evolution of antifungal peptaibiotics.</title>
        <authorList>
            <person name="Quandt C.A."/>
            <person name="Bushley K.E."/>
            <person name="Spatafora J.W."/>
        </authorList>
    </citation>
    <scope>NUCLEOTIDE SEQUENCE [LARGE SCALE GENOMIC DNA]</scope>
    <source>
        <strain evidence="4 5">CBS 100239</strain>
    </source>
</reference>
<keyword evidence="2" id="KW-0732">Signal</keyword>
<name>A0A0L0N6M7_TOLOC</name>
<dbReference type="Gene3D" id="3.40.50.1580">
    <property type="entry name" value="Nucleoside phosphorylase domain"/>
    <property type="match status" value="1"/>
</dbReference>
<dbReference type="InterPro" id="IPR035994">
    <property type="entry name" value="Nucleoside_phosphorylase_sf"/>
</dbReference>
<keyword evidence="5" id="KW-1185">Reference proteome</keyword>
<feature type="signal peptide" evidence="2">
    <location>
        <begin position="1"/>
        <end position="25"/>
    </location>
</feature>
<protein>
    <recommendedName>
        <fullName evidence="3">Nucleoside phosphorylase domain-containing protein</fullName>
    </recommendedName>
</protein>
<dbReference type="OrthoDB" id="4925214at2759"/>
<organism evidence="4 5">
    <name type="scientific">Tolypocladium ophioglossoides (strain CBS 100239)</name>
    <name type="common">Snaketongue truffleclub</name>
    <name type="synonym">Elaphocordyceps ophioglossoides</name>
    <dbReference type="NCBI Taxonomy" id="1163406"/>
    <lineage>
        <taxon>Eukaryota</taxon>
        <taxon>Fungi</taxon>
        <taxon>Dikarya</taxon>
        <taxon>Ascomycota</taxon>
        <taxon>Pezizomycotina</taxon>
        <taxon>Sordariomycetes</taxon>
        <taxon>Hypocreomycetidae</taxon>
        <taxon>Hypocreales</taxon>
        <taxon>Ophiocordycipitaceae</taxon>
        <taxon>Tolypocladium</taxon>
    </lineage>
</organism>
<dbReference type="GO" id="GO:0009116">
    <property type="term" value="P:nucleoside metabolic process"/>
    <property type="evidence" value="ECO:0007669"/>
    <property type="project" value="InterPro"/>
</dbReference>
<feature type="region of interest" description="Disordered" evidence="1">
    <location>
        <begin position="519"/>
        <end position="577"/>
    </location>
</feature>
<comment type="caution">
    <text evidence="4">The sequence shown here is derived from an EMBL/GenBank/DDBJ whole genome shotgun (WGS) entry which is preliminary data.</text>
</comment>
<dbReference type="AlphaFoldDB" id="A0A0L0N6M7"/>
<dbReference type="PANTHER" id="PTHR46082">
    <property type="entry name" value="ATP/GTP-BINDING PROTEIN-RELATED"/>
    <property type="match status" value="1"/>
</dbReference>
<dbReference type="InterPro" id="IPR000845">
    <property type="entry name" value="Nucleoside_phosphorylase_d"/>
</dbReference>
<evidence type="ECO:0000256" key="1">
    <source>
        <dbReference type="SAM" id="MobiDB-lite"/>
    </source>
</evidence>
<evidence type="ECO:0000313" key="4">
    <source>
        <dbReference type="EMBL" id="KND89490.1"/>
    </source>
</evidence>
<sequence>MDKVPTTREGFVIAVICALPLEANAVSYVFDEFWDNEHHMQKATNDPNHYTHGRIGRHNAVLVLLPGIGKVHAAGAAAFLNASYPNLRLVLLVGICGGVPGHNILLGDVVISSSLVQFDFGRRFPGGTFLRKRSTGDTLGKLKKDLRSLLKNFETDRGRERLGQKSFENLKKLQATHADRMRGHQREKYKYPGTLQDKLFEANYHHKHRGTETCCTEDITCHAALMAPCEVVGCDESHLVLRQQLNLKRELEQRHLEEVQGPTIHVGPIASGDTRSEGYLQQDSILNASMRWCGCRHSRNCCSDPSRILDEYRSKFPCAVLLIDARGCLLPFHLETINSKEPNQVLQMGMVFRRRNDPSTQCPACGFVNAGLPDEQVQCRVCGLSYQRIKEIKTIHINRTQLPQDAAVGKRSDEIVSVGAPGPKQSKRQSSEEGIGRYKYVQLVIVDLTVQMVSDPCTVGTLRLSLDGSPEPKRVAADIAKLCGLPEEDCLTAAEAAIRAFCDTFEKSLERTKDIVRAKHESPMSARESALRPAVQLPKSRASRPAYATGLSPNSTSSSTLGTHSADNDEPEPQSTSHLTENIATLAGNLATVLMWTDGPREQVQKPQACTSPAPLTTVVEMPDNMWTCNFDGSRGMCWGKP</sequence>
<feature type="domain" description="Nucleoside phosphorylase" evidence="3">
    <location>
        <begin position="13"/>
        <end position="158"/>
    </location>
</feature>
<dbReference type="GO" id="GO:0003824">
    <property type="term" value="F:catalytic activity"/>
    <property type="evidence" value="ECO:0007669"/>
    <property type="project" value="InterPro"/>
</dbReference>
<dbReference type="SUPFAM" id="SSF53167">
    <property type="entry name" value="Purine and uridine phosphorylases"/>
    <property type="match status" value="1"/>
</dbReference>
<gene>
    <name evidence="4" type="ORF">TOPH_05820</name>
</gene>
<dbReference type="STRING" id="1163406.A0A0L0N6M7"/>
<evidence type="ECO:0000256" key="2">
    <source>
        <dbReference type="SAM" id="SignalP"/>
    </source>
</evidence>
<feature type="chain" id="PRO_5005544912" description="Nucleoside phosphorylase domain-containing protein" evidence="2">
    <location>
        <begin position="26"/>
        <end position="642"/>
    </location>
</feature>
<feature type="compositionally biased region" description="Polar residues" evidence="1">
    <location>
        <begin position="551"/>
        <end position="565"/>
    </location>
</feature>
<accession>A0A0L0N6M7</accession>
<dbReference type="Proteomes" id="UP000036947">
    <property type="component" value="Unassembled WGS sequence"/>
</dbReference>
<proteinExistence type="predicted"/>